<dbReference type="PROSITE" id="PS51186">
    <property type="entry name" value="GNAT"/>
    <property type="match status" value="1"/>
</dbReference>
<dbReference type="AlphaFoldDB" id="A0A843YE19"/>
<protein>
    <submittedName>
        <fullName evidence="2">GNAT family N-acetyltransferase</fullName>
    </submittedName>
</protein>
<dbReference type="EMBL" id="WIBF01000002">
    <property type="protein sequence ID" value="MQQ07714.1"/>
    <property type="molecule type" value="Genomic_DNA"/>
</dbReference>
<evidence type="ECO:0000313" key="3">
    <source>
        <dbReference type="Proteomes" id="UP000444174"/>
    </source>
</evidence>
<organism evidence="2 3">
    <name type="scientific">Tritonibacter litoralis</name>
    <dbReference type="NCBI Taxonomy" id="2662264"/>
    <lineage>
        <taxon>Bacteria</taxon>
        <taxon>Pseudomonadati</taxon>
        <taxon>Pseudomonadota</taxon>
        <taxon>Alphaproteobacteria</taxon>
        <taxon>Rhodobacterales</taxon>
        <taxon>Paracoccaceae</taxon>
        <taxon>Tritonibacter</taxon>
    </lineage>
</organism>
<evidence type="ECO:0000259" key="1">
    <source>
        <dbReference type="PROSITE" id="PS51186"/>
    </source>
</evidence>
<name>A0A843YE19_9RHOB</name>
<comment type="caution">
    <text evidence="2">The sequence shown here is derived from an EMBL/GenBank/DDBJ whole genome shotgun (WGS) entry which is preliminary data.</text>
</comment>
<dbReference type="RefSeq" id="WP_153214636.1">
    <property type="nucleotide sequence ID" value="NZ_WIBF01000002.1"/>
</dbReference>
<evidence type="ECO:0000313" key="2">
    <source>
        <dbReference type="EMBL" id="MQQ07714.1"/>
    </source>
</evidence>
<dbReference type="InterPro" id="IPR000182">
    <property type="entry name" value="GNAT_dom"/>
</dbReference>
<keyword evidence="2" id="KW-0808">Transferase</keyword>
<sequence>MKITPLAPEHAARLVPMLLDLHQLHVDHQPDRYPANPDEAALARWLEDWLSGDSVHALVAESPMGALLGYTIYEVQERPSLPVTYGGTRVMLHHIAVAESMRRMGIGKALVRAVKDAAQDLGASSMATTYAPFNAASAGLMQAMGLVPSVIHAELRI</sequence>
<dbReference type="InterPro" id="IPR016181">
    <property type="entry name" value="Acyl_CoA_acyltransferase"/>
</dbReference>
<reference evidence="2 3" key="1">
    <citation type="submission" date="2019-10" db="EMBL/GenBank/DDBJ databases">
        <title>Epibacterium sp. nov., isolated from seawater.</title>
        <authorList>
            <person name="Zhang X."/>
            <person name="Li N."/>
        </authorList>
    </citation>
    <scope>NUCLEOTIDE SEQUENCE [LARGE SCALE GENOMIC DNA]</scope>
    <source>
        <strain evidence="2 3">SM1979</strain>
    </source>
</reference>
<dbReference type="CDD" id="cd04301">
    <property type="entry name" value="NAT_SF"/>
    <property type="match status" value="1"/>
</dbReference>
<feature type="domain" description="N-acetyltransferase" evidence="1">
    <location>
        <begin position="1"/>
        <end position="157"/>
    </location>
</feature>
<gene>
    <name evidence="2" type="ORF">GFB49_04525</name>
</gene>
<accession>A0A843YE19</accession>
<dbReference type="GO" id="GO:0016747">
    <property type="term" value="F:acyltransferase activity, transferring groups other than amino-acyl groups"/>
    <property type="evidence" value="ECO:0007669"/>
    <property type="project" value="InterPro"/>
</dbReference>
<dbReference type="Gene3D" id="3.40.630.30">
    <property type="match status" value="1"/>
</dbReference>
<keyword evidence="3" id="KW-1185">Reference proteome</keyword>
<dbReference type="Pfam" id="PF00583">
    <property type="entry name" value="Acetyltransf_1"/>
    <property type="match status" value="1"/>
</dbReference>
<proteinExistence type="predicted"/>
<dbReference type="SUPFAM" id="SSF55729">
    <property type="entry name" value="Acyl-CoA N-acyltransferases (Nat)"/>
    <property type="match status" value="1"/>
</dbReference>
<dbReference type="Proteomes" id="UP000444174">
    <property type="component" value="Unassembled WGS sequence"/>
</dbReference>